<feature type="compositionally biased region" description="Low complexity" evidence="4">
    <location>
        <begin position="354"/>
        <end position="373"/>
    </location>
</feature>
<feature type="domain" description="Myb/SANT-like DNA-binding" evidence="5">
    <location>
        <begin position="52"/>
        <end position="128"/>
    </location>
</feature>
<reference evidence="7" key="1">
    <citation type="submission" date="2025-08" db="UniProtKB">
        <authorList>
            <consortium name="RefSeq"/>
        </authorList>
    </citation>
    <scope>IDENTIFICATION</scope>
</reference>
<evidence type="ECO:0000313" key="7">
    <source>
        <dbReference type="RefSeq" id="XP_014070660.1"/>
    </source>
</evidence>
<feature type="coiled-coil region" evidence="3">
    <location>
        <begin position="391"/>
        <end position="443"/>
    </location>
</feature>
<protein>
    <recommendedName>
        <fullName evidence="1">Myb/SANT-like DNA-binding domain-containing protein 4</fullName>
    </recommendedName>
</protein>
<dbReference type="PANTHER" id="PTHR21732">
    <property type="entry name" value="MYB/SANT-LIKE DNA-BINDING DOMAIN-CONTAINING PROTEIN 4"/>
    <property type="match status" value="1"/>
</dbReference>
<dbReference type="Pfam" id="PF13873">
    <property type="entry name" value="Myb_DNA-bind_5"/>
    <property type="match status" value="1"/>
</dbReference>
<dbReference type="InterPro" id="IPR028002">
    <property type="entry name" value="Myb_DNA-bind_5"/>
</dbReference>
<dbReference type="CTD" id="84437"/>
<gene>
    <name evidence="7" type="primary">msantd4</name>
</gene>
<dbReference type="Bgee" id="ENSSSAG00000046368">
    <property type="expression patterns" value="Expressed in ovary and 26 other cell types or tissues"/>
</dbReference>
<dbReference type="OrthoDB" id="3066195at2759"/>
<evidence type="ECO:0000256" key="2">
    <source>
        <dbReference type="ARBA" id="ARBA00023054"/>
    </source>
</evidence>
<organism evidence="6 7">
    <name type="scientific">Salmo salar</name>
    <name type="common">Atlantic salmon</name>
    <dbReference type="NCBI Taxonomy" id="8030"/>
    <lineage>
        <taxon>Eukaryota</taxon>
        <taxon>Metazoa</taxon>
        <taxon>Chordata</taxon>
        <taxon>Craniata</taxon>
        <taxon>Vertebrata</taxon>
        <taxon>Euteleostomi</taxon>
        <taxon>Actinopterygii</taxon>
        <taxon>Neopterygii</taxon>
        <taxon>Teleostei</taxon>
        <taxon>Protacanthopterygii</taxon>
        <taxon>Salmoniformes</taxon>
        <taxon>Salmonidae</taxon>
        <taxon>Salmoninae</taxon>
        <taxon>Salmo</taxon>
    </lineage>
</organism>
<dbReference type="STRING" id="8030.ENSSSAP00000044115"/>
<feature type="region of interest" description="Disordered" evidence="4">
    <location>
        <begin position="140"/>
        <end position="160"/>
    </location>
</feature>
<evidence type="ECO:0000256" key="3">
    <source>
        <dbReference type="SAM" id="Coils"/>
    </source>
</evidence>
<evidence type="ECO:0000256" key="4">
    <source>
        <dbReference type="SAM" id="MobiDB-lite"/>
    </source>
</evidence>
<dbReference type="KEGG" id="sasa:106613182"/>
<evidence type="ECO:0000313" key="6">
    <source>
        <dbReference type="Proteomes" id="UP001652741"/>
    </source>
</evidence>
<evidence type="ECO:0000256" key="1">
    <source>
        <dbReference type="ARBA" id="ARBA00021375"/>
    </source>
</evidence>
<dbReference type="PANTHER" id="PTHR21732:SF0">
    <property type="entry name" value="MYB_SANT-LIKE DNA-BINDING DOMAIN-CONTAINING PROTEIN 4"/>
    <property type="match status" value="1"/>
</dbReference>
<keyword evidence="6" id="KW-1185">Reference proteome</keyword>
<dbReference type="PaxDb" id="8030-ENSSSAP00000044115"/>
<feature type="region of interest" description="Disordered" evidence="4">
    <location>
        <begin position="351"/>
        <end position="389"/>
    </location>
</feature>
<name>A0A1S3T247_SALSA</name>
<feature type="region of interest" description="Disordered" evidence="4">
    <location>
        <begin position="1"/>
        <end position="21"/>
    </location>
</feature>
<dbReference type="GeneID" id="106613182"/>
<dbReference type="RefSeq" id="XP_014070660.1">
    <property type="nucleotide sequence ID" value="XM_014215185.2"/>
</dbReference>
<dbReference type="AlphaFoldDB" id="A0A1S3T247"/>
<evidence type="ECO:0000259" key="5">
    <source>
        <dbReference type="Pfam" id="PF13873"/>
    </source>
</evidence>
<feature type="compositionally biased region" description="Basic and acidic residues" evidence="4">
    <location>
        <begin position="141"/>
        <end position="152"/>
    </location>
</feature>
<sequence length="445" mass="50199">MSLSISESLSKTSVSPSLSPSLLDLSLSPSVCAPLLTARLDFLQMKHLKRKRKSNYSVRETQTLIREIHKRRDVLFSRQQNTAINELKRRAWEEVAGGVNALGEGELRTASEVKRRYLDWRSLMKRKQLRAELSLSTGLKAEYDPSSPEHDASLGSGDQSLDLSGFPKESQCDWQDLADLGEPSGHAMSTGVKLEEEANGYRLEGDSGEGEVEDDDCFPSLLPDMGERDGRIPEVFSHIDEFGMLSASKGAAASMNRDLSSTSLGGLGFAGLGLANHESAGLLVALEKQRVELEKQRLAVETERLAVERERLLLEKERLSQSDVEKERLQLEKERLQLEKERLRVLLMNQSERATAPPQQSPPSSSTPTTTSSCAVDGQNERNENKPWLSMMDLEGERLRLEKERLQLEKERLQFFKFESGRLQIERERLEVEKERIQLHQDQGR</sequence>
<dbReference type="Proteomes" id="UP001652741">
    <property type="component" value="Chromosome ssa09"/>
</dbReference>
<proteinExistence type="predicted"/>
<dbReference type="OMA" id="WLKANIK"/>
<dbReference type="InterPro" id="IPR026162">
    <property type="entry name" value="MSANTD4"/>
</dbReference>
<accession>A0A1S3T247</accession>
<keyword evidence="2 3" id="KW-0175">Coiled coil</keyword>